<dbReference type="InterPro" id="IPR001453">
    <property type="entry name" value="MoaB/Mog_dom"/>
</dbReference>
<dbReference type="EMBL" id="CP025611">
    <property type="protein sequence ID" value="AUN31393.1"/>
    <property type="molecule type" value="Genomic_DNA"/>
</dbReference>
<dbReference type="PANTHER" id="PTHR13939:SF0">
    <property type="entry name" value="NMN AMIDOHYDROLASE-LIKE PROTEIN YFAY"/>
    <property type="match status" value="1"/>
</dbReference>
<dbReference type="Pfam" id="PF24102">
    <property type="entry name" value="FLAD1_M"/>
    <property type="match status" value="1"/>
</dbReference>
<dbReference type="OrthoDB" id="9801454at2"/>
<accession>A0A2K9NE28</accession>
<organism evidence="1 2">
    <name type="scientific">Niveispirillum cyanobacteriorum</name>
    <dbReference type="NCBI Taxonomy" id="1612173"/>
    <lineage>
        <taxon>Bacteria</taxon>
        <taxon>Pseudomonadati</taxon>
        <taxon>Pseudomonadota</taxon>
        <taxon>Alphaproteobacteria</taxon>
        <taxon>Rhodospirillales</taxon>
        <taxon>Azospirillaceae</taxon>
        <taxon>Niveispirillum</taxon>
    </lineage>
</organism>
<dbReference type="SMART" id="SM00852">
    <property type="entry name" value="MoCF_biosynth"/>
    <property type="match status" value="1"/>
</dbReference>
<dbReference type="InterPro" id="IPR056596">
    <property type="entry name" value="FLAD1_M"/>
</dbReference>
<dbReference type="KEGG" id="ncb:C0V82_14960"/>
<dbReference type="InterPro" id="IPR050101">
    <property type="entry name" value="CinA"/>
</dbReference>
<protein>
    <submittedName>
        <fullName evidence="1">Competence/damage-inducible protein A</fullName>
    </submittedName>
</protein>
<dbReference type="PANTHER" id="PTHR13939">
    <property type="entry name" value="NICOTINAMIDE-NUCLEOTIDE AMIDOHYDROLASE PNCC"/>
    <property type="match status" value="1"/>
</dbReference>
<dbReference type="Gene3D" id="3.40.980.10">
    <property type="entry name" value="MoaB/Mog-like domain"/>
    <property type="match status" value="1"/>
</dbReference>
<dbReference type="Proteomes" id="UP000234752">
    <property type="component" value="Chromosome eg_1"/>
</dbReference>
<gene>
    <name evidence="1" type="ORF">C0V82_14960</name>
</gene>
<dbReference type="InterPro" id="IPR036425">
    <property type="entry name" value="MoaB/Mog-like_dom_sf"/>
</dbReference>
<evidence type="ECO:0000313" key="2">
    <source>
        <dbReference type="Proteomes" id="UP000234752"/>
    </source>
</evidence>
<evidence type="ECO:0000313" key="1">
    <source>
        <dbReference type="EMBL" id="AUN31393.1"/>
    </source>
</evidence>
<dbReference type="SUPFAM" id="SSF53218">
    <property type="entry name" value="Molybdenum cofactor biosynthesis proteins"/>
    <property type="match status" value="1"/>
</dbReference>
<dbReference type="CDD" id="cd00885">
    <property type="entry name" value="cinA"/>
    <property type="match status" value="1"/>
</dbReference>
<proteinExistence type="predicted"/>
<keyword evidence="2" id="KW-1185">Reference proteome</keyword>
<dbReference type="AlphaFoldDB" id="A0A2K9NE28"/>
<sequence>MTDTAPTAALLIIGNEILSGRTQDANMAFIAKHLGTLGIRFREARVVPDEETEIVAAVNALRARYTYVFTTGGIGPTHDDITAECIAKAFGLPLIRNAEAVRRLELHYAGTGMLNEARLRMANTPEGAILIDNPVSTAPGFQIGNVFVMAGVPMIMQAMLTGIGDRLVGGPVVKTKSVASAIPEGSFADALRTIAADYPGVDIGSYPAFRQGKVSTALVLRATDPALLETVTALVADMLRGLGGDPIIMDGYGDQ</sequence>
<name>A0A2K9NE28_9PROT</name>
<dbReference type="Pfam" id="PF00994">
    <property type="entry name" value="MoCF_biosynth"/>
    <property type="match status" value="1"/>
</dbReference>
<dbReference type="RefSeq" id="WP_102112996.1">
    <property type="nucleotide sequence ID" value="NZ_BMGN01000005.1"/>
</dbReference>
<reference evidence="1 2" key="1">
    <citation type="submission" date="2017-12" db="EMBL/GenBank/DDBJ databases">
        <title>Genomes of bacteria within cyanobacterial aggregates.</title>
        <authorList>
            <person name="Cai H."/>
        </authorList>
    </citation>
    <scope>NUCLEOTIDE SEQUENCE [LARGE SCALE GENOMIC DNA]</scope>
    <source>
        <strain evidence="1 2">TH16</strain>
    </source>
</reference>